<gene>
    <name evidence="1" type="ORF">KUCAC02_011694</name>
</gene>
<protein>
    <submittedName>
        <fullName evidence="1">Uncharacterized protein</fullName>
    </submittedName>
</protein>
<reference evidence="1" key="1">
    <citation type="submission" date="2022-05" db="EMBL/GenBank/DDBJ databases">
        <title>Chromosome-level genome of Chaenocephalus aceratus.</title>
        <authorList>
            <person name="Park H."/>
        </authorList>
    </citation>
    <scope>NUCLEOTIDE SEQUENCE</scope>
    <source>
        <strain evidence="1">KU_202001</strain>
    </source>
</reference>
<proteinExistence type="predicted"/>
<evidence type="ECO:0000313" key="2">
    <source>
        <dbReference type="Proteomes" id="UP001057452"/>
    </source>
</evidence>
<dbReference type="EMBL" id="CM043795">
    <property type="protein sequence ID" value="KAI4818351.1"/>
    <property type="molecule type" value="Genomic_DNA"/>
</dbReference>
<accession>A0ACB9WXI2</accession>
<comment type="caution">
    <text evidence="1">The sequence shown here is derived from an EMBL/GenBank/DDBJ whole genome shotgun (WGS) entry which is preliminary data.</text>
</comment>
<feature type="non-terminal residue" evidence="1">
    <location>
        <position position="1"/>
    </location>
</feature>
<sequence>VDSADVELGHNLKITFNLIMRESHDCDITYLFMSRGQLVLKGRYKTRGQVLISLMVSITKDMLPSFRIIAYYHTNGNEVVSDSVWVDVKDSCMGSLKLEPWRPFPSYEPRKMFGLKVTGDPGAIVGLVAVDKGVYVWDVVEKHDTGCTPGGGKNGMSVFYDAGLLFESNTASGTPHRQELKCPAPSRRKRDTTIMDGEEDDNNYIDSNEIITRTKFHESWLWSVMILPTCPGRNPCDTTSVTTHVPLQESITTWQFTGISLSTTHGICVGDPLEVRVDLIEEDNVVQFGFKNVENPTNNGVDGEQEHILNSRISMTDRVPNTPTHTLIFVTGREQVSALVENAVSGNSMGTLIKQPSGNGEQNMMSMTLPVITATYLDKTNQWETVGFEKRNEALQHINTGYNQELVYRKNDGSFTAFPQLPSSTWLTAYVAKVFAMANNLVAVQSPHICEAIKFLIINAQQPDGLFREVGTVIQGEMMESRMLCAASVDNLPRSIEKAVAYLERRLPSFTNPYAVAMTSYAMANEDKMNREILYKFASPELSHWPMSKGRVYTLEATAYALLALVRAQAFEDAIPVVRWFNEQQRVDGGYGSTQATIMVYQAISEYWSSAREPEYDLNVSILFPGIINGINKDVTVIAKGSGEATLRMVSLYYTLPKHKDSDCQKFNLSVQLIPEKMDEDEKIYKLRIDVLYMDKERDAAMSILDIGLLTGFTVDTQDLDLLSKGLGRTIAKYELDNVLSERGSLIIYLDKVSHTQPEEITFRVHQKMKVGVLQPAAVSVYEYYEQTHCVQFYHPERTGGRLLRLCRENCSMQKKASISNDQRIAKACESIPTSKIDFVYKVKLEVFEDGLTTDIYTMRVLEVIKEECHCDISHGSEGYQYVLGERTWIEYWPMEAECEADEHRPTCLGMEEMVQSYQLFGCMQ</sequence>
<organism evidence="1 2">
    <name type="scientific">Chaenocephalus aceratus</name>
    <name type="common">Blackfin icefish</name>
    <name type="synonym">Chaenichthys aceratus</name>
    <dbReference type="NCBI Taxonomy" id="36190"/>
    <lineage>
        <taxon>Eukaryota</taxon>
        <taxon>Metazoa</taxon>
        <taxon>Chordata</taxon>
        <taxon>Craniata</taxon>
        <taxon>Vertebrata</taxon>
        <taxon>Euteleostomi</taxon>
        <taxon>Actinopterygii</taxon>
        <taxon>Neopterygii</taxon>
        <taxon>Teleostei</taxon>
        <taxon>Neoteleostei</taxon>
        <taxon>Acanthomorphata</taxon>
        <taxon>Eupercaria</taxon>
        <taxon>Perciformes</taxon>
        <taxon>Notothenioidei</taxon>
        <taxon>Channichthyidae</taxon>
        <taxon>Chaenocephalus</taxon>
    </lineage>
</organism>
<keyword evidence="2" id="KW-1185">Reference proteome</keyword>
<evidence type="ECO:0000313" key="1">
    <source>
        <dbReference type="EMBL" id="KAI4818351.1"/>
    </source>
</evidence>
<dbReference type="Proteomes" id="UP001057452">
    <property type="component" value="Chromosome 11"/>
</dbReference>
<name>A0ACB9WXI2_CHAAC</name>